<protein>
    <submittedName>
        <fullName evidence="3">Fibronectin type-III domain-containing protein</fullName>
    </submittedName>
</protein>
<evidence type="ECO:0000313" key="3">
    <source>
        <dbReference type="WBParaSite" id="EVEC_0000771401-mRNA-1"/>
    </source>
</evidence>
<dbReference type="WBParaSite" id="EVEC_0000771401-mRNA-1">
    <property type="protein sequence ID" value="EVEC_0000771401-mRNA-1"/>
    <property type="gene ID" value="EVEC_0000771401"/>
</dbReference>
<organism evidence="3">
    <name type="scientific">Enterobius vermicularis</name>
    <name type="common">Human pinworm</name>
    <dbReference type="NCBI Taxonomy" id="51028"/>
    <lineage>
        <taxon>Eukaryota</taxon>
        <taxon>Metazoa</taxon>
        <taxon>Ecdysozoa</taxon>
        <taxon>Nematoda</taxon>
        <taxon>Chromadorea</taxon>
        <taxon>Rhabditida</taxon>
        <taxon>Spirurina</taxon>
        <taxon>Oxyuridomorpha</taxon>
        <taxon>Oxyuroidea</taxon>
        <taxon>Oxyuridae</taxon>
        <taxon>Enterobius</taxon>
    </lineage>
</organism>
<accession>A0A0N4VB18</accession>
<reference evidence="1 2" key="2">
    <citation type="submission" date="2018-10" db="EMBL/GenBank/DDBJ databases">
        <authorList>
            <consortium name="Pathogen Informatics"/>
        </authorList>
    </citation>
    <scope>NUCLEOTIDE SEQUENCE [LARGE SCALE GENOMIC DNA]</scope>
</reference>
<evidence type="ECO:0000313" key="1">
    <source>
        <dbReference type="EMBL" id="VDD92447.1"/>
    </source>
</evidence>
<gene>
    <name evidence="1" type="ORF">EVEC_LOCUS7198</name>
</gene>
<keyword evidence="2" id="KW-1185">Reference proteome</keyword>
<dbReference type="EMBL" id="UXUI01008818">
    <property type="protein sequence ID" value="VDD92447.1"/>
    <property type="molecule type" value="Genomic_DNA"/>
</dbReference>
<name>A0A0N4VB18_ENTVE</name>
<dbReference type="Proteomes" id="UP000274131">
    <property type="component" value="Unassembled WGS sequence"/>
</dbReference>
<reference evidence="3" key="1">
    <citation type="submission" date="2017-02" db="UniProtKB">
        <authorList>
            <consortium name="WormBaseParasite"/>
        </authorList>
    </citation>
    <scope>IDENTIFICATION</scope>
</reference>
<proteinExistence type="predicted"/>
<dbReference type="AlphaFoldDB" id="A0A0N4VB18"/>
<evidence type="ECO:0000313" key="2">
    <source>
        <dbReference type="Proteomes" id="UP000274131"/>
    </source>
</evidence>
<sequence>MDPSPGAEYEQYLFRINAYGAAAKPATITRTFPLAKFQMHKPSVVILGVFCLNYDTSFPVLYSSRNGFSCNMYV</sequence>